<dbReference type="Pfam" id="PF00176">
    <property type="entry name" value="SNF2-rel_dom"/>
    <property type="match status" value="1"/>
</dbReference>
<dbReference type="CDD" id="cd18793">
    <property type="entry name" value="SF2_C_SNF"/>
    <property type="match status" value="1"/>
</dbReference>
<sequence length="655" mass="74912">MSLKYHVNQITQALCYLRSSPGDRSRFDSVMDAFREFCLRQGKERPPKFSPRFQALAQEILSRIRDFERRGVYTRKSPNGVPTHDEENSWSVIRTNTFRQLDCLREEFVIASHLRLPVPPGGFGTRRRECDTKVNEDLLEKHMQKMEAMHRTTTLSDYVTVDGLKTVPHSYQRIGAMKLRKMMTSDARGGILGDAMGLGKTFTAILAANHFECPVIIVVPDSCVDVWIGQIHRHFDNLLLSHYRKSRDLEEYRVIRACYGSRYALEMYPSVASVHNLPLFSKTWKILGHSYGVIIDEAHGFKDPQTLSFGAVEALKPGMEWLLLVSGTFMSNRWDDSWAFCPVRQRLYLFPCWSPNITKLIEHMGAWCRREGKQVEELRFEDLGDLATQWGLLPSVDGEGSSSQAEVTEEEEQEKIDDRYYQDTLTEYEAVYEIGDGVEAVETNDKPRQNPTESQAAWTERLAKTNPSTYTNSPRVREVLKILKEWTDADPKTKIVIFSAFVRFLDIVEQAIVRGTSIGFRVLRFDGTLSRKQRAKACEEFSSEMQSPCVLLITATAGGAGIDLTASSKVILCEHWWTWEREEQAVARCYRQGQTEKVVVYKLLAENSVIDHVTHEVAKTNSGGISSLMTFIRRPDGASVTRYTSDQYNRETARW</sequence>
<evidence type="ECO:0000259" key="6">
    <source>
        <dbReference type="PROSITE" id="PS51194"/>
    </source>
</evidence>
<evidence type="ECO:0000256" key="2">
    <source>
        <dbReference type="ARBA" id="ARBA00022801"/>
    </source>
</evidence>
<evidence type="ECO:0000256" key="3">
    <source>
        <dbReference type="ARBA" id="ARBA00022840"/>
    </source>
</evidence>
<dbReference type="InterPro" id="IPR000330">
    <property type="entry name" value="SNF2_N"/>
</dbReference>
<dbReference type="GO" id="GO:0016787">
    <property type="term" value="F:hydrolase activity"/>
    <property type="evidence" value="ECO:0007669"/>
    <property type="project" value="UniProtKB-KW"/>
</dbReference>
<name>A0AAD9HBQ6_9PEZI</name>
<dbReference type="PROSITE" id="PS51194">
    <property type="entry name" value="HELICASE_CTER"/>
    <property type="match status" value="1"/>
</dbReference>
<dbReference type="InterPro" id="IPR049730">
    <property type="entry name" value="SNF2/RAD54-like_C"/>
</dbReference>
<reference evidence="7" key="1">
    <citation type="submission" date="2021-06" db="EMBL/GenBank/DDBJ databases">
        <title>Comparative genomics, transcriptomics and evolutionary studies reveal genomic signatures of adaptation to plant cell wall in hemibiotrophic fungi.</title>
        <authorList>
            <consortium name="DOE Joint Genome Institute"/>
            <person name="Baroncelli R."/>
            <person name="Diaz J.F."/>
            <person name="Benocci T."/>
            <person name="Peng M."/>
            <person name="Battaglia E."/>
            <person name="Haridas S."/>
            <person name="Andreopoulos W."/>
            <person name="Labutti K."/>
            <person name="Pangilinan J."/>
            <person name="Floch G.L."/>
            <person name="Makela M.R."/>
            <person name="Henrissat B."/>
            <person name="Grigoriev I.V."/>
            <person name="Crouch J.A."/>
            <person name="De Vries R.P."/>
            <person name="Sukno S.A."/>
            <person name="Thon M.R."/>
        </authorList>
    </citation>
    <scope>NUCLEOTIDE SEQUENCE</scope>
    <source>
        <strain evidence="7">MAFF235873</strain>
    </source>
</reference>
<feature type="region of interest" description="Disordered" evidence="4">
    <location>
        <begin position="397"/>
        <end position="416"/>
    </location>
</feature>
<evidence type="ECO:0000256" key="4">
    <source>
        <dbReference type="SAM" id="MobiDB-lite"/>
    </source>
</evidence>
<dbReference type="GO" id="GO:0008094">
    <property type="term" value="F:ATP-dependent activity, acting on DNA"/>
    <property type="evidence" value="ECO:0007669"/>
    <property type="project" value="TreeGrafter"/>
</dbReference>
<dbReference type="SUPFAM" id="SSF52540">
    <property type="entry name" value="P-loop containing nucleoside triphosphate hydrolases"/>
    <property type="match status" value="2"/>
</dbReference>
<gene>
    <name evidence="7" type="ORF">LX32DRAFT_684950</name>
</gene>
<dbReference type="GO" id="GO:0005634">
    <property type="term" value="C:nucleus"/>
    <property type="evidence" value="ECO:0007669"/>
    <property type="project" value="TreeGrafter"/>
</dbReference>
<accession>A0AAD9HBQ6</accession>
<evidence type="ECO:0000256" key="1">
    <source>
        <dbReference type="ARBA" id="ARBA00022741"/>
    </source>
</evidence>
<dbReference type="InterPro" id="IPR027417">
    <property type="entry name" value="P-loop_NTPase"/>
</dbReference>
<dbReference type="InterPro" id="IPR014001">
    <property type="entry name" value="Helicase_ATP-bd"/>
</dbReference>
<dbReference type="PANTHER" id="PTHR45626">
    <property type="entry name" value="TRANSCRIPTION TERMINATION FACTOR 2-RELATED"/>
    <property type="match status" value="1"/>
</dbReference>
<evidence type="ECO:0000313" key="7">
    <source>
        <dbReference type="EMBL" id="KAK2025833.1"/>
    </source>
</evidence>
<proteinExistence type="predicted"/>
<protein>
    <submittedName>
        <fullName evidence="7">Uncharacterized protein</fullName>
    </submittedName>
</protein>
<dbReference type="PROSITE" id="PS51192">
    <property type="entry name" value="HELICASE_ATP_BIND_1"/>
    <property type="match status" value="1"/>
</dbReference>
<dbReference type="Gene3D" id="3.40.50.300">
    <property type="entry name" value="P-loop containing nucleotide triphosphate hydrolases"/>
    <property type="match status" value="1"/>
</dbReference>
<dbReference type="SMART" id="SM00490">
    <property type="entry name" value="HELICc"/>
    <property type="match status" value="1"/>
</dbReference>
<dbReference type="InterPro" id="IPR038718">
    <property type="entry name" value="SNF2-like_sf"/>
</dbReference>
<organism evidence="7 8">
    <name type="scientific">Colletotrichum zoysiae</name>
    <dbReference type="NCBI Taxonomy" id="1216348"/>
    <lineage>
        <taxon>Eukaryota</taxon>
        <taxon>Fungi</taxon>
        <taxon>Dikarya</taxon>
        <taxon>Ascomycota</taxon>
        <taxon>Pezizomycotina</taxon>
        <taxon>Sordariomycetes</taxon>
        <taxon>Hypocreomycetidae</taxon>
        <taxon>Glomerellales</taxon>
        <taxon>Glomerellaceae</taxon>
        <taxon>Colletotrichum</taxon>
        <taxon>Colletotrichum graminicola species complex</taxon>
    </lineage>
</organism>
<feature type="domain" description="Helicase C-terminal" evidence="6">
    <location>
        <begin position="475"/>
        <end position="633"/>
    </location>
</feature>
<dbReference type="GO" id="GO:0005524">
    <property type="term" value="F:ATP binding"/>
    <property type="evidence" value="ECO:0007669"/>
    <property type="project" value="UniProtKB-KW"/>
</dbReference>
<dbReference type="SMART" id="SM00487">
    <property type="entry name" value="DEXDc"/>
    <property type="match status" value="1"/>
</dbReference>
<dbReference type="EMBL" id="MU842928">
    <property type="protein sequence ID" value="KAK2025833.1"/>
    <property type="molecule type" value="Genomic_DNA"/>
</dbReference>
<evidence type="ECO:0000259" key="5">
    <source>
        <dbReference type="PROSITE" id="PS51192"/>
    </source>
</evidence>
<keyword evidence="8" id="KW-1185">Reference proteome</keyword>
<keyword evidence="1" id="KW-0547">Nucleotide-binding</keyword>
<dbReference type="Gene3D" id="3.40.50.10810">
    <property type="entry name" value="Tandem AAA-ATPase domain"/>
    <property type="match status" value="1"/>
</dbReference>
<dbReference type="Proteomes" id="UP001232148">
    <property type="component" value="Unassembled WGS sequence"/>
</dbReference>
<comment type="caution">
    <text evidence="7">The sequence shown here is derived from an EMBL/GenBank/DDBJ whole genome shotgun (WGS) entry which is preliminary data.</text>
</comment>
<evidence type="ECO:0000313" key="8">
    <source>
        <dbReference type="Proteomes" id="UP001232148"/>
    </source>
</evidence>
<dbReference type="Pfam" id="PF00271">
    <property type="entry name" value="Helicase_C"/>
    <property type="match status" value="1"/>
</dbReference>
<keyword evidence="3" id="KW-0067">ATP-binding</keyword>
<dbReference type="AlphaFoldDB" id="A0AAD9HBQ6"/>
<feature type="domain" description="Helicase ATP-binding" evidence="5">
    <location>
        <begin position="181"/>
        <end position="347"/>
    </location>
</feature>
<dbReference type="GO" id="GO:0006281">
    <property type="term" value="P:DNA repair"/>
    <property type="evidence" value="ECO:0007669"/>
    <property type="project" value="TreeGrafter"/>
</dbReference>
<dbReference type="InterPro" id="IPR050628">
    <property type="entry name" value="SNF2_RAD54_helicase_TF"/>
</dbReference>
<keyword evidence="2" id="KW-0378">Hydrolase</keyword>
<dbReference type="InterPro" id="IPR001650">
    <property type="entry name" value="Helicase_C-like"/>
</dbReference>